<organism evidence="2 3">
    <name type="scientific">Paratrimastix pyriformis</name>
    <dbReference type="NCBI Taxonomy" id="342808"/>
    <lineage>
        <taxon>Eukaryota</taxon>
        <taxon>Metamonada</taxon>
        <taxon>Preaxostyla</taxon>
        <taxon>Paratrimastigidae</taxon>
        <taxon>Paratrimastix</taxon>
    </lineage>
</organism>
<feature type="region of interest" description="Disordered" evidence="1">
    <location>
        <begin position="211"/>
        <end position="231"/>
    </location>
</feature>
<feature type="region of interest" description="Disordered" evidence="1">
    <location>
        <begin position="264"/>
        <end position="337"/>
    </location>
</feature>
<gene>
    <name evidence="2" type="ORF">PAPYR_7760</name>
</gene>
<reference evidence="2" key="1">
    <citation type="journal article" date="2022" name="bioRxiv">
        <title>Genomics of Preaxostyla Flagellates Illuminates Evolutionary Transitions and the Path Towards Mitochondrial Loss.</title>
        <authorList>
            <person name="Novak L.V.F."/>
            <person name="Treitli S.C."/>
            <person name="Pyrih J."/>
            <person name="Halakuc P."/>
            <person name="Pipaliya S.V."/>
            <person name="Vacek V."/>
            <person name="Brzon O."/>
            <person name="Soukal P."/>
            <person name="Eme L."/>
            <person name="Dacks J.B."/>
            <person name="Karnkowska A."/>
            <person name="Elias M."/>
            <person name="Hampl V."/>
        </authorList>
    </citation>
    <scope>NUCLEOTIDE SEQUENCE</scope>
    <source>
        <strain evidence="2">RCP-MX</strain>
    </source>
</reference>
<accession>A0ABQ8UES2</accession>
<feature type="compositionally biased region" description="Gly residues" evidence="1">
    <location>
        <begin position="216"/>
        <end position="226"/>
    </location>
</feature>
<protein>
    <submittedName>
        <fullName evidence="2">Uncharacterized protein</fullName>
    </submittedName>
</protein>
<comment type="caution">
    <text evidence="2">The sequence shown here is derived from an EMBL/GenBank/DDBJ whole genome shotgun (WGS) entry which is preliminary data.</text>
</comment>
<dbReference type="EMBL" id="JAPMOS010000058">
    <property type="protein sequence ID" value="KAJ4456936.1"/>
    <property type="molecule type" value="Genomic_DNA"/>
</dbReference>
<feature type="compositionally biased region" description="Polar residues" evidence="1">
    <location>
        <begin position="1"/>
        <end position="22"/>
    </location>
</feature>
<name>A0ABQ8UES2_9EUKA</name>
<evidence type="ECO:0000313" key="2">
    <source>
        <dbReference type="EMBL" id="KAJ4456936.1"/>
    </source>
</evidence>
<evidence type="ECO:0000256" key="1">
    <source>
        <dbReference type="SAM" id="MobiDB-lite"/>
    </source>
</evidence>
<evidence type="ECO:0000313" key="3">
    <source>
        <dbReference type="Proteomes" id="UP001141327"/>
    </source>
</evidence>
<feature type="region of interest" description="Disordered" evidence="1">
    <location>
        <begin position="1"/>
        <end position="33"/>
    </location>
</feature>
<proteinExistence type="predicted"/>
<sequence>MISTPFSSVTAKCSTSLEPTDTSGDRSEASLVPQVSQISLSSSPDGGNAEVQVESLVDLEASLDECIQTHSFQHREYAELMVNLKLLTQTLESIANPSTSTASYLTWLRGVDAPLHNHLRYLDRQDLHLRQLRTKTRQLQDTVLQQGMGVRRAPQGRVAAQARRIEAQMQQHRKQFETLQQQLYTYQTHISAQLKTHQCAIKDNEHLDLAEASSRGTGGGGGGPEETGGFPLLWEAFRSPRPQEEGSYLIVSLRAWRPMSPASQAAFRPRAAEPEPEPDELPSGTGPGCRETVQLPDFEDLAATIGKAAAPTTEAMPPPSPPPDGDGDGDAASISRI</sequence>
<keyword evidence="3" id="KW-1185">Reference proteome</keyword>
<dbReference type="Proteomes" id="UP001141327">
    <property type="component" value="Unassembled WGS sequence"/>
</dbReference>